<evidence type="ECO:0000256" key="1">
    <source>
        <dbReference type="SAM" id="Phobius"/>
    </source>
</evidence>
<keyword evidence="1" id="KW-0812">Transmembrane</keyword>
<reference evidence="2 3" key="1">
    <citation type="submission" date="2018-10" db="EMBL/GenBank/DDBJ databases">
        <title>Genomic Encyclopedia of Archaeal and Bacterial Type Strains, Phase II (KMG-II): from individual species to whole genera.</title>
        <authorList>
            <person name="Goeker M."/>
        </authorList>
    </citation>
    <scope>NUCLEOTIDE SEQUENCE [LARGE SCALE GENOMIC DNA]</scope>
    <source>
        <strain evidence="2 3">DSM 19839</strain>
    </source>
</reference>
<dbReference type="Proteomes" id="UP000276282">
    <property type="component" value="Unassembled WGS sequence"/>
</dbReference>
<name>A0A495NXC2_9FLAO</name>
<proteinExistence type="predicted"/>
<protein>
    <submittedName>
        <fullName evidence="2">Uncharacterized protein</fullName>
    </submittedName>
</protein>
<evidence type="ECO:0000313" key="3">
    <source>
        <dbReference type="Proteomes" id="UP000276282"/>
    </source>
</evidence>
<keyword evidence="1" id="KW-0472">Membrane</keyword>
<keyword evidence="1" id="KW-1133">Transmembrane helix</keyword>
<keyword evidence="3" id="KW-1185">Reference proteome</keyword>
<evidence type="ECO:0000313" key="2">
    <source>
        <dbReference type="EMBL" id="RKS42517.1"/>
    </source>
</evidence>
<gene>
    <name evidence="2" type="ORF">BC962_3242</name>
</gene>
<dbReference type="EMBL" id="RBLG01000009">
    <property type="protein sequence ID" value="RKS42517.1"/>
    <property type="molecule type" value="Genomic_DNA"/>
</dbReference>
<comment type="caution">
    <text evidence="2">The sequence shown here is derived from an EMBL/GenBank/DDBJ whole genome shotgun (WGS) entry which is preliminary data.</text>
</comment>
<dbReference type="AlphaFoldDB" id="A0A495NXC2"/>
<sequence length="71" mass="8181">MCPYSTLLALTKTVVANMFRKIILIIFCFLLLSCQNKTEKLKFEKEVAYEIFPLLIKNLHSDIRLGNPPPP</sequence>
<feature type="non-terminal residue" evidence="2">
    <location>
        <position position="71"/>
    </location>
</feature>
<accession>A0A495NXC2</accession>
<feature type="transmembrane region" description="Helical" evidence="1">
    <location>
        <begin position="14"/>
        <end position="32"/>
    </location>
</feature>
<organism evidence="2 3">
    <name type="scientific">Gillisia mitskevichiae</name>
    <dbReference type="NCBI Taxonomy" id="270921"/>
    <lineage>
        <taxon>Bacteria</taxon>
        <taxon>Pseudomonadati</taxon>
        <taxon>Bacteroidota</taxon>
        <taxon>Flavobacteriia</taxon>
        <taxon>Flavobacteriales</taxon>
        <taxon>Flavobacteriaceae</taxon>
        <taxon>Gillisia</taxon>
    </lineage>
</organism>